<dbReference type="OrthoDB" id="128089at2"/>
<gene>
    <name evidence="2" type="ORF">CVV68_07510</name>
</gene>
<sequence length="175" mass="19306">MAYGDVLSNLYLLDQVDAWSPSQKLLALAALAPKHFLADPALSARLLNLNEAKLMAAAEPTTNNGDRTRLGDFFEALVALSRQTYAAANDAQVSHFRDHDGRHEIDFIIHRGHTEAVGFEVKLKSSITDRDVRHLLWLNESLPDQIADLVIIDTGAHAYRRQDGVAVIPLTLLTA</sequence>
<dbReference type="PANTHER" id="PTHR43566:SF2">
    <property type="entry name" value="DUF4143 DOMAIN-CONTAINING PROTEIN"/>
    <property type="match status" value="1"/>
</dbReference>
<dbReference type="Proteomes" id="UP000247832">
    <property type="component" value="Unassembled WGS sequence"/>
</dbReference>
<comment type="caution">
    <text evidence="2">The sequence shown here is derived from an EMBL/GenBank/DDBJ whole genome shotgun (WGS) entry which is preliminary data.</text>
</comment>
<dbReference type="EMBL" id="QJVD01000006">
    <property type="protein sequence ID" value="PYI68170.1"/>
    <property type="molecule type" value="Genomic_DNA"/>
</dbReference>
<reference evidence="2 3" key="1">
    <citation type="submission" date="2018-05" db="EMBL/GenBank/DDBJ databases">
        <title>Genetic diversity of glacier-inhabiting Cryobacterium bacteria in China and description of Cryobacterium mengkeensis sp. nov. and Arthrobacter glacialis sp. nov.</title>
        <authorList>
            <person name="Liu Q."/>
            <person name="Xin Y.-H."/>
        </authorList>
    </citation>
    <scope>NUCLEOTIDE SEQUENCE [LARGE SCALE GENOMIC DNA]</scope>
    <source>
        <strain evidence="2 3">LI2</strain>
    </source>
</reference>
<organism evidence="2 3">
    <name type="scientific">Arthrobacter livingstonensis</name>
    <dbReference type="NCBI Taxonomy" id="670078"/>
    <lineage>
        <taxon>Bacteria</taxon>
        <taxon>Bacillati</taxon>
        <taxon>Actinomycetota</taxon>
        <taxon>Actinomycetes</taxon>
        <taxon>Micrococcales</taxon>
        <taxon>Micrococcaceae</taxon>
        <taxon>Arthrobacter</taxon>
    </lineage>
</organism>
<evidence type="ECO:0000259" key="1">
    <source>
        <dbReference type="Pfam" id="PF13635"/>
    </source>
</evidence>
<name>A0A2V5LL94_9MICC</name>
<feature type="domain" description="DUF4143" evidence="1">
    <location>
        <begin position="3"/>
        <end position="123"/>
    </location>
</feature>
<evidence type="ECO:0000313" key="3">
    <source>
        <dbReference type="Proteomes" id="UP000247832"/>
    </source>
</evidence>
<dbReference type="PANTHER" id="PTHR43566">
    <property type="entry name" value="CONSERVED PROTEIN"/>
    <property type="match status" value="1"/>
</dbReference>
<protein>
    <recommendedName>
        <fullName evidence="1">DUF4143 domain-containing protein</fullName>
    </recommendedName>
</protein>
<dbReference type="AlphaFoldDB" id="A0A2V5LL94"/>
<proteinExistence type="predicted"/>
<dbReference type="InterPro" id="IPR025420">
    <property type="entry name" value="DUF4143"/>
</dbReference>
<keyword evidence="3" id="KW-1185">Reference proteome</keyword>
<dbReference type="Pfam" id="PF13635">
    <property type="entry name" value="DUF4143"/>
    <property type="match status" value="1"/>
</dbReference>
<evidence type="ECO:0000313" key="2">
    <source>
        <dbReference type="EMBL" id="PYI68170.1"/>
    </source>
</evidence>
<accession>A0A2V5LL94</accession>